<accession>A0AAE3YRF0</accession>
<name>A0AAE3YRF0_9ACTN</name>
<dbReference type="RefSeq" id="WP_310369469.1">
    <property type="nucleotide sequence ID" value="NZ_JAVDYB010000001.1"/>
</dbReference>
<evidence type="ECO:0000256" key="1">
    <source>
        <dbReference type="SAM" id="Phobius"/>
    </source>
</evidence>
<keyword evidence="3" id="KW-1185">Reference proteome</keyword>
<protein>
    <submittedName>
        <fullName evidence="2">Uncharacterized protein</fullName>
    </submittedName>
</protein>
<evidence type="ECO:0000313" key="2">
    <source>
        <dbReference type="EMBL" id="MDR7277276.1"/>
    </source>
</evidence>
<sequence>MGPTSGLRIDINGAGLDDEELAALSRNLRGLLLELDVDSVRQVSAGAAPPGAKAGEAVTYGALLVAAAPAVVASIIEVVGSWLRRQPRDIEIEVAGQRLKGTVTRAQRDAIVAAYLQQVAATVPVVE</sequence>
<feature type="transmembrane region" description="Helical" evidence="1">
    <location>
        <begin position="57"/>
        <end position="79"/>
    </location>
</feature>
<dbReference type="EMBL" id="JAVDYB010000001">
    <property type="protein sequence ID" value="MDR7277276.1"/>
    <property type="molecule type" value="Genomic_DNA"/>
</dbReference>
<evidence type="ECO:0000313" key="3">
    <source>
        <dbReference type="Proteomes" id="UP001183643"/>
    </source>
</evidence>
<proteinExistence type="predicted"/>
<keyword evidence="1" id="KW-1133">Transmembrane helix</keyword>
<gene>
    <name evidence="2" type="ORF">J2S41_004054</name>
</gene>
<comment type="caution">
    <text evidence="2">The sequence shown here is derived from an EMBL/GenBank/DDBJ whole genome shotgun (WGS) entry which is preliminary data.</text>
</comment>
<dbReference type="Proteomes" id="UP001183643">
    <property type="component" value="Unassembled WGS sequence"/>
</dbReference>
<reference evidence="2" key="1">
    <citation type="submission" date="2023-07" db="EMBL/GenBank/DDBJ databases">
        <title>Sequencing the genomes of 1000 actinobacteria strains.</title>
        <authorList>
            <person name="Klenk H.-P."/>
        </authorList>
    </citation>
    <scope>NUCLEOTIDE SEQUENCE</scope>
    <source>
        <strain evidence="2">DSM 44707</strain>
    </source>
</reference>
<keyword evidence="1" id="KW-0812">Transmembrane</keyword>
<dbReference type="AlphaFoldDB" id="A0AAE3YRF0"/>
<organism evidence="2 3">
    <name type="scientific">Catenuloplanes atrovinosus</name>
    <dbReference type="NCBI Taxonomy" id="137266"/>
    <lineage>
        <taxon>Bacteria</taxon>
        <taxon>Bacillati</taxon>
        <taxon>Actinomycetota</taxon>
        <taxon>Actinomycetes</taxon>
        <taxon>Micromonosporales</taxon>
        <taxon>Micromonosporaceae</taxon>
        <taxon>Catenuloplanes</taxon>
    </lineage>
</organism>
<keyword evidence="1" id="KW-0472">Membrane</keyword>